<reference evidence="2 3" key="1">
    <citation type="journal article" date="2011" name="Stand. Genomic Sci.">
        <title>Complete genome sequence of Haliscomenobacter hydrossis type strain (O).</title>
        <authorList>
            <consortium name="US DOE Joint Genome Institute (JGI-PGF)"/>
            <person name="Daligault H."/>
            <person name="Lapidus A."/>
            <person name="Zeytun A."/>
            <person name="Nolan M."/>
            <person name="Lucas S."/>
            <person name="Del Rio T.G."/>
            <person name="Tice H."/>
            <person name="Cheng J.F."/>
            <person name="Tapia R."/>
            <person name="Han C."/>
            <person name="Goodwin L."/>
            <person name="Pitluck S."/>
            <person name="Liolios K."/>
            <person name="Pagani I."/>
            <person name="Ivanova N."/>
            <person name="Huntemann M."/>
            <person name="Mavromatis K."/>
            <person name="Mikhailova N."/>
            <person name="Pati A."/>
            <person name="Chen A."/>
            <person name="Palaniappan K."/>
            <person name="Land M."/>
            <person name="Hauser L."/>
            <person name="Brambilla E.M."/>
            <person name="Rohde M."/>
            <person name="Verbarg S."/>
            <person name="Goker M."/>
            <person name="Bristow J."/>
            <person name="Eisen J.A."/>
            <person name="Markowitz V."/>
            <person name="Hugenholtz P."/>
            <person name="Kyrpides N.C."/>
            <person name="Klenk H.P."/>
            <person name="Woyke T."/>
        </authorList>
    </citation>
    <scope>NUCLEOTIDE SEQUENCE [LARGE SCALE GENOMIC DNA]</scope>
    <source>
        <strain evidence="3">ATCC 27775 / DSM 1100 / LMG 10767 / O</strain>
    </source>
</reference>
<dbReference type="EMBL" id="CP002691">
    <property type="protein sequence ID" value="AEE54147.1"/>
    <property type="molecule type" value="Genomic_DNA"/>
</dbReference>
<keyword evidence="1" id="KW-1133">Transmembrane helix</keyword>
<evidence type="ECO:0000313" key="2">
    <source>
        <dbReference type="EMBL" id="AEE54147.1"/>
    </source>
</evidence>
<proteinExistence type="predicted"/>
<reference key="2">
    <citation type="submission" date="2011-04" db="EMBL/GenBank/DDBJ databases">
        <title>Complete sequence of chromosome of Haliscomenobacter hydrossis DSM 1100.</title>
        <authorList>
            <consortium name="US DOE Joint Genome Institute (JGI-PGF)"/>
            <person name="Lucas S."/>
            <person name="Han J."/>
            <person name="Lapidus A."/>
            <person name="Bruce D."/>
            <person name="Goodwin L."/>
            <person name="Pitluck S."/>
            <person name="Peters L."/>
            <person name="Kyrpides N."/>
            <person name="Mavromatis K."/>
            <person name="Ivanova N."/>
            <person name="Ovchinnikova G."/>
            <person name="Pagani I."/>
            <person name="Daligault H."/>
            <person name="Detter J.C."/>
            <person name="Han C."/>
            <person name="Land M."/>
            <person name="Hauser L."/>
            <person name="Markowitz V."/>
            <person name="Cheng J.-F."/>
            <person name="Hugenholtz P."/>
            <person name="Woyke T."/>
            <person name="Wu D."/>
            <person name="Verbarg S."/>
            <person name="Frueling A."/>
            <person name="Brambilla E."/>
            <person name="Klenk H.-P."/>
            <person name="Eisen J.A."/>
        </authorList>
    </citation>
    <scope>NUCLEOTIDE SEQUENCE</scope>
    <source>
        <strain>DSM 1100</strain>
    </source>
</reference>
<dbReference type="KEGG" id="hhy:Halhy_6328"/>
<dbReference type="HOGENOM" id="CLU_1903775_0_0_10"/>
<feature type="transmembrane region" description="Helical" evidence="1">
    <location>
        <begin position="104"/>
        <end position="122"/>
    </location>
</feature>
<evidence type="ECO:0000313" key="3">
    <source>
        <dbReference type="Proteomes" id="UP000008461"/>
    </source>
</evidence>
<dbReference type="eggNOG" id="ENOG5030VEM">
    <property type="taxonomic scope" value="Bacteria"/>
</dbReference>
<sequence>MNATLIGISAGVFTLLIFAFFKRLDKDLIYGLILAAIGFLYVGYTWSNISALIMNLLQALFFLMLAYFGVKKNSYYLIAGYFLHGLWDFMYGHVGDPGLIPPDYDWFCSTYDFIIGFYLLMLKFQMNRNVGNG</sequence>
<dbReference type="InterPro" id="IPR046052">
    <property type="entry name" value="DUF6010"/>
</dbReference>
<feature type="transmembrane region" description="Helical" evidence="1">
    <location>
        <begin position="6"/>
        <end position="21"/>
    </location>
</feature>
<gene>
    <name evidence="2" type="ordered locus">Halhy_6328</name>
</gene>
<organism evidence="2 3">
    <name type="scientific">Haliscomenobacter hydrossis (strain ATCC 27775 / DSM 1100 / LMG 10767 / O)</name>
    <dbReference type="NCBI Taxonomy" id="760192"/>
    <lineage>
        <taxon>Bacteria</taxon>
        <taxon>Pseudomonadati</taxon>
        <taxon>Bacteroidota</taxon>
        <taxon>Saprospiria</taxon>
        <taxon>Saprospirales</taxon>
        <taxon>Haliscomenobacteraceae</taxon>
        <taxon>Haliscomenobacter</taxon>
    </lineage>
</organism>
<name>F4L7G7_HALH1</name>
<feature type="transmembrane region" description="Helical" evidence="1">
    <location>
        <begin position="52"/>
        <end position="70"/>
    </location>
</feature>
<dbReference type="OrthoDB" id="1445073at2"/>
<feature type="transmembrane region" description="Helical" evidence="1">
    <location>
        <begin position="28"/>
        <end position="46"/>
    </location>
</feature>
<protein>
    <submittedName>
        <fullName evidence="2">Uncharacterized protein</fullName>
    </submittedName>
</protein>
<keyword evidence="1" id="KW-0812">Transmembrane</keyword>
<accession>F4L7G7</accession>
<feature type="transmembrane region" description="Helical" evidence="1">
    <location>
        <begin position="75"/>
        <end position="92"/>
    </location>
</feature>
<evidence type="ECO:0000256" key="1">
    <source>
        <dbReference type="SAM" id="Phobius"/>
    </source>
</evidence>
<dbReference type="Proteomes" id="UP000008461">
    <property type="component" value="Chromosome"/>
</dbReference>
<dbReference type="Pfam" id="PF19473">
    <property type="entry name" value="DUF6010"/>
    <property type="match status" value="1"/>
</dbReference>
<keyword evidence="1" id="KW-0472">Membrane</keyword>
<keyword evidence="3" id="KW-1185">Reference proteome</keyword>
<dbReference type="AlphaFoldDB" id="F4L7G7"/>
<dbReference type="STRING" id="760192.Halhy_6328"/>
<dbReference type="RefSeq" id="WP_013768668.1">
    <property type="nucleotide sequence ID" value="NC_015510.1"/>
</dbReference>